<protein>
    <submittedName>
        <fullName evidence="1">GTP-binding protein 8</fullName>
    </submittedName>
</protein>
<proteinExistence type="predicted"/>
<dbReference type="EMBL" id="KK122537">
    <property type="protein sequence ID" value="KFM82949.1"/>
    <property type="molecule type" value="Genomic_DNA"/>
</dbReference>
<organism evidence="1 2">
    <name type="scientific">Stegodyphus mimosarum</name>
    <name type="common">African social velvet spider</name>
    <dbReference type="NCBI Taxonomy" id="407821"/>
    <lineage>
        <taxon>Eukaryota</taxon>
        <taxon>Metazoa</taxon>
        <taxon>Ecdysozoa</taxon>
        <taxon>Arthropoda</taxon>
        <taxon>Chelicerata</taxon>
        <taxon>Arachnida</taxon>
        <taxon>Araneae</taxon>
        <taxon>Araneomorphae</taxon>
        <taxon>Entelegynae</taxon>
        <taxon>Eresoidea</taxon>
        <taxon>Eresidae</taxon>
        <taxon>Stegodyphus</taxon>
    </lineage>
</organism>
<dbReference type="OrthoDB" id="18834at2759"/>
<name>A0A087V010_STEMI</name>
<reference evidence="1 2" key="1">
    <citation type="submission" date="2013-11" db="EMBL/GenBank/DDBJ databases">
        <title>Genome sequencing of Stegodyphus mimosarum.</title>
        <authorList>
            <person name="Bechsgaard J."/>
        </authorList>
    </citation>
    <scope>NUCLEOTIDE SEQUENCE [LARGE SCALE GENOMIC DNA]</scope>
</reference>
<evidence type="ECO:0000313" key="2">
    <source>
        <dbReference type="Proteomes" id="UP000054359"/>
    </source>
</evidence>
<gene>
    <name evidence="1" type="ORF">X975_04712</name>
</gene>
<dbReference type="Gene3D" id="3.40.50.300">
    <property type="entry name" value="P-loop containing nucleotide triphosphate hydrolases"/>
    <property type="match status" value="1"/>
</dbReference>
<evidence type="ECO:0000313" key="1">
    <source>
        <dbReference type="EMBL" id="KFM82949.1"/>
    </source>
</evidence>
<dbReference type="AlphaFoldDB" id="A0A087V010"/>
<dbReference type="Proteomes" id="UP000054359">
    <property type="component" value="Unassembled WGS sequence"/>
</dbReference>
<sequence>MTKIDKAIPSQRLRNMLFLQQIRNKYTSVHCFPQPFMISSITGEGIAYLQAYIAHITGNLCLQTE</sequence>
<dbReference type="STRING" id="407821.A0A087V010"/>
<keyword evidence="2" id="KW-1185">Reference proteome</keyword>
<feature type="non-terminal residue" evidence="1">
    <location>
        <position position="65"/>
    </location>
</feature>
<accession>A0A087V010</accession>
<dbReference type="InterPro" id="IPR027417">
    <property type="entry name" value="P-loop_NTPase"/>
</dbReference>